<keyword evidence="2" id="KW-1185">Reference proteome</keyword>
<proteinExistence type="predicted"/>
<protein>
    <submittedName>
        <fullName evidence="1">Uncharacterized protein</fullName>
    </submittedName>
</protein>
<organism evidence="1 2">
    <name type="scientific">Nyssa sinensis</name>
    <dbReference type="NCBI Taxonomy" id="561372"/>
    <lineage>
        <taxon>Eukaryota</taxon>
        <taxon>Viridiplantae</taxon>
        <taxon>Streptophyta</taxon>
        <taxon>Embryophyta</taxon>
        <taxon>Tracheophyta</taxon>
        <taxon>Spermatophyta</taxon>
        <taxon>Magnoliopsida</taxon>
        <taxon>eudicotyledons</taxon>
        <taxon>Gunneridae</taxon>
        <taxon>Pentapetalae</taxon>
        <taxon>asterids</taxon>
        <taxon>Cornales</taxon>
        <taxon>Nyssaceae</taxon>
        <taxon>Nyssa</taxon>
    </lineage>
</organism>
<gene>
    <name evidence="1" type="ORF">F0562_014184</name>
</gene>
<evidence type="ECO:0000313" key="1">
    <source>
        <dbReference type="EMBL" id="KAA8519906.1"/>
    </source>
</evidence>
<name>A0A5J4ZQC4_9ASTE</name>
<dbReference type="EMBL" id="CM018049">
    <property type="protein sequence ID" value="KAA8519906.1"/>
    <property type="molecule type" value="Genomic_DNA"/>
</dbReference>
<evidence type="ECO:0000313" key="2">
    <source>
        <dbReference type="Proteomes" id="UP000325577"/>
    </source>
</evidence>
<dbReference type="Proteomes" id="UP000325577">
    <property type="component" value="Linkage Group LG6"/>
</dbReference>
<accession>A0A5J4ZQC4</accession>
<reference evidence="1 2" key="1">
    <citation type="submission" date="2019-09" db="EMBL/GenBank/DDBJ databases">
        <title>A chromosome-level genome assembly of the Chinese tupelo Nyssa sinensis.</title>
        <authorList>
            <person name="Yang X."/>
            <person name="Kang M."/>
            <person name="Yang Y."/>
            <person name="Xiong H."/>
            <person name="Wang M."/>
            <person name="Zhang Z."/>
            <person name="Wang Z."/>
            <person name="Wu H."/>
            <person name="Ma T."/>
            <person name="Liu J."/>
            <person name="Xi Z."/>
        </authorList>
    </citation>
    <scope>NUCLEOTIDE SEQUENCE [LARGE SCALE GENOMIC DNA]</scope>
    <source>
        <strain evidence="1">J267</strain>
        <tissue evidence="1">Leaf</tissue>
    </source>
</reference>
<sequence length="75" mass="8305">MHHDVNGVVIHGDLKLSSLLKVLQVIAEKTSSAAVAADLNYSNDKHVYLSSIQRKLTKILETSTTRQSKEITMLN</sequence>
<dbReference type="AlphaFoldDB" id="A0A5J4ZQC4"/>